<keyword evidence="4" id="KW-1185">Reference proteome</keyword>
<sequence length="344" mass="39668">MEKPPQPQLQPGMPHGAQPIPVTSRLLDGGPRRAGSLLRRFPTSYPDGIGNLVPTTLNDDEVIIRELDLKRLDEIFDFLWVAGRPLPPRALHHQIFLGREIVLVEQIDLHLVWHKDRIFVKPLSEFLLDPRFWARFTCQEQGCDPGVNGCRRWKIWKAALGFLLSYASLIRHQSDLSIAKEKYLLPDAVKWEDWFDLTNNLLRTENIYTKVDRRFLYGELRLSRLNKIFLFKHPPYLHGYLPSWNRYRYEDFLQDNLNWLLSAAVVIGIALTAMQVGLATTYLENSNAFQAASYGFTVFSIVVPLAGIGFVVMLALYLFLTDWVKSVAKGKARFRIFKEQGVIE</sequence>
<evidence type="ECO:0000313" key="4">
    <source>
        <dbReference type="Proteomes" id="UP001370758"/>
    </source>
</evidence>
<dbReference type="PANTHER" id="PTHR34414:SF1">
    <property type="entry name" value="SUBTILISIN-LIKE SERINE PROTEASE"/>
    <property type="match status" value="1"/>
</dbReference>
<comment type="caution">
    <text evidence="3">The sequence shown here is derived from an EMBL/GenBank/DDBJ whole genome shotgun (WGS) entry which is preliminary data.</text>
</comment>
<organism evidence="3 4">
    <name type="scientific">Arthrobotrys musiformis</name>
    <dbReference type="NCBI Taxonomy" id="47236"/>
    <lineage>
        <taxon>Eukaryota</taxon>
        <taxon>Fungi</taxon>
        <taxon>Dikarya</taxon>
        <taxon>Ascomycota</taxon>
        <taxon>Pezizomycotina</taxon>
        <taxon>Orbiliomycetes</taxon>
        <taxon>Orbiliales</taxon>
        <taxon>Orbiliaceae</taxon>
        <taxon>Arthrobotrys</taxon>
    </lineage>
</organism>
<keyword evidence="2" id="KW-0472">Membrane</keyword>
<dbReference type="EMBL" id="JAVHJL010000006">
    <property type="protein sequence ID" value="KAK6501921.1"/>
    <property type="molecule type" value="Genomic_DNA"/>
</dbReference>
<protein>
    <submittedName>
        <fullName evidence="3">Uncharacterized protein</fullName>
    </submittedName>
</protein>
<keyword evidence="2" id="KW-0812">Transmembrane</keyword>
<feature type="region of interest" description="Disordered" evidence="1">
    <location>
        <begin position="1"/>
        <end position="23"/>
    </location>
</feature>
<dbReference type="Pfam" id="PF20246">
    <property type="entry name" value="DUF6601"/>
    <property type="match status" value="1"/>
</dbReference>
<dbReference type="Proteomes" id="UP001370758">
    <property type="component" value="Unassembled WGS sequence"/>
</dbReference>
<evidence type="ECO:0000313" key="3">
    <source>
        <dbReference type="EMBL" id="KAK6501921.1"/>
    </source>
</evidence>
<reference evidence="3 4" key="1">
    <citation type="submission" date="2023-08" db="EMBL/GenBank/DDBJ databases">
        <authorList>
            <person name="Palmer J.M."/>
        </authorList>
    </citation>
    <scope>NUCLEOTIDE SEQUENCE [LARGE SCALE GENOMIC DNA]</scope>
    <source>
        <strain evidence="3 4">TWF481</strain>
    </source>
</reference>
<dbReference type="PANTHER" id="PTHR34414">
    <property type="entry name" value="HET DOMAIN-CONTAINING PROTEIN-RELATED"/>
    <property type="match status" value="1"/>
</dbReference>
<name>A0AAV9W4R1_9PEZI</name>
<evidence type="ECO:0000256" key="2">
    <source>
        <dbReference type="SAM" id="Phobius"/>
    </source>
</evidence>
<accession>A0AAV9W4R1</accession>
<feature type="transmembrane region" description="Helical" evidence="2">
    <location>
        <begin position="257"/>
        <end position="278"/>
    </location>
</feature>
<gene>
    <name evidence="3" type="ORF">TWF481_009740</name>
</gene>
<dbReference type="AlphaFoldDB" id="A0AAV9W4R1"/>
<keyword evidence="2" id="KW-1133">Transmembrane helix</keyword>
<proteinExistence type="predicted"/>
<feature type="transmembrane region" description="Helical" evidence="2">
    <location>
        <begin position="298"/>
        <end position="320"/>
    </location>
</feature>
<evidence type="ECO:0000256" key="1">
    <source>
        <dbReference type="SAM" id="MobiDB-lite"/>
    </source>
</evidence>
<dbReference type="InterPro" id="IPR046536">
    <property type="entry name" value="DUF6601"/>
</dbReference>